<evidence type="ECO:0000256" key="8">
    <source>
        <dbReference type="ARBA" id="ARBA00022692"/>
    </source>
</evidence>
<dbReference type="SUPFAM" id="SSF161098">
    <property type="entry name" value="MetI-like"/>
    <property type="match status" value="1"/>
</dbReference>
<name>A0A420EFS1_9ALTE</name>
<evidence type="ECO:0000256" key="10">
    <source>
        <dbReference type="ARBA" id="ARBA00023136"/>
    </source>
</evidence>
<dbReference type="GO" id="GO:1990060">
    <property type="term" value="C:maltose transport complex"/>
    <property type="evidence" value="ECO:0007669"/>
    <property type="project" value="TreeGrafter"/>
</dbReference>
<dbReference type="AlphaFoldDB" id="A0A420EFS1"/>
<organism evidence="14 15">
    <name type="scientific">Alginatibacterium sediminis</name>
    <dbReference type="NCBI Taxonomy" id="2164068"/>
    <lineage>
        <taxon>Bacteria</taxon>
        <taxon>Pseudomonadati</taxon>
        <taxon>Pseudomonadota</taxon>
        <taxon>Gammaproteobacteria</taxon>
        <taxon>Alteromonadales</taxon>
        <taxon>Alteromonadaceae</taxon>
        <taxon>Alginatibacterium</taxon>
    </lineage>
</organism>
<feature type="transmembrane region" description="Helical" evidence="11">
    <location>
        <begin position="69"/>
        <end position="93"/>
    </location>
</feature>
<dbReference type="Pfam" id="PF00528">
    <property type="entry name" value="BPD_transp_1"/>
    <property type="match status" value="1"/>
</dbReference>
<feature type="transmembrane region" description="Helical" evidence="11">
    <location>
        <begin position="302"/>
        <end position="325"/>
    </location>
</feature>
<dbReference type="InterPro" id="IPR035277">
    <property type="entry name" value="MalF_N"/>
</dbReference>
<reference evidence="14 15" key="1">
    <citation type="submission" date="2018-09" db="EMBL/GenBank/DDBJ databases">
        <authorList>
            <person name="Wang Z."/>
        </authorList>
    </citation>
    <scope>NUCLEOTIDE SEQUENCE [LARGE SCALE GENOMIC DNA]</scope>
    <source>
        <strain evidence="14 15">ALS 81</strain>
    </source>
</reference>
<dbReference type="InterPro" id="IPR048464">
    <property type="entry name" value="MalF_N_TM"/>
</dbReference>
<dbReference type="InterPro" id="IPR047103">
    <property type="entry name" value="MalF_P2_sf"/>
</dbReference>
<dbReference type="FunFam" id="1.10.3720.10:FF:000030">
    <property type="entry name" value="Maltose ABC transporter permease MalF"/>
    <property type="match status" value="1"/>
</dbReference>
<dbReference type="Pfam" id="PF20872">
    <property type="entry name" value="MalF_N_TM"/>
    <property type="match status" value="1"/>
</dbReference>
<evidence type="ECO:0000256" key="11">
    <source>
        <dbReference type="RuleBase" id="RU363032"/>
    </source>
</evidence>
<proteinExistence type="inferred from homology"/>
<comment type="caution">
    <text evidence="14">The sequence shown here is derived from an EMBL/GenBank/DDBJ whole genome shotgun (WGS) entry which is preliminary data.</text>
</comment>
<evidence type="ECO:0000256" key="4">
    <source>
        <dbReference type="ARBA" id="ARBA00022448"/>
    </source>
</evidence>
<comment type="similarity">
    <text evidence="3 12">Belongs to the binding-protein-dependent transport system permease family. MalFG subfamily.</text>
</comment>
<dbReference type="InterPro" id="IPR000515">
    <property type="entry name" value="MetI-like"/>
</dbReference>
<feature type="transmembrane region" description="Helical" evidence="11">
    <location>
        <begin position="393"/>
        <end position="414"/>
    </location>
</feature>
<feature type="transmembrane region" description="Helical" evidence="11">
    <location>
        <begin position="435"/>
        <end position="458"/>
    </location>
</feature>
<feature type="transmembrane region" description="Helical" evidence="11">
    <location>
        <begin position="15"/>
        <end position="36"/>
    </location>
</feature>
<evidence type="ECO:0000256" key="6">
    <source>
        <dbReference type="ARBA" id="ARBA00022519"/>
    </source>
</evidence>
<comment type="subunit">
    <text evidence="12">The complex is composed of two ATP-binding proteins (MalK), two transmembrane proteins (MalG and MalF) and a solute-binding protein (MalE).</text>
</comment>
<evidence type="ECO:0000256" key="3">
    <source>
        <dbReference type="ARBA" id="ARBA00009047"/>
    </source>
</evidence>
<keyword evidence="4 11" id="KW-0813">Transport</keyword>
<dbReference type="Proteomes" id="UP000286482">
    <property type="component" value="Unassembled WGS sequence"/>
</dbReference>
<evidence type="ECO:0000256" key="12">
    <source>
        <dbReference type="RuleBase" id="RU367050"/>
    </source>
</evidence>
<dbReference type="CDD" id="cd06261">
    <property type="entry name" value="TM_PBP2"/>
    <property type="match status" value="1"/>
</dbReference>
<dbReference type="OrthoDB" id="9785347at2"/>
<evidence type="ECO:0000256" key="5">
    <source>
        <dbReference type="ARBA" id="ARBA00022475"/>
    </source>
</evidence>
<accession>A0A420EFS1</accession>
<dbReference type="RefSeq" id="WP_120353557.1">
    <property type="nucleotide sequence ID" value="NZ_RAQO01000004.1"/>
</dbReference>
<keyword evidence="10 11" id="KW-0472">Membrane</keyword>
<keyword evidence="8 11" id="KW-0812">Transmembrane</keyword>
<evidence type="ECO:0000256" key="9">
    <source>
        <dbReference type="ARBA" id="ARBA00022989"/>
    </source>
</evidence>
<feature type="transmembrane region" description="Helical" evidence="11">
    <location>
        <begin position="337"/>
        <end position="358"/>
    </location>
</feature>
<protein>
    <recommendedName>
        <fullName evidence="12">Maltose/maltodextrin transport system permease protein</fullName>
    </recommendedName>
</protein>
<evidence type="ECO:0000256" key="1">
    <source>
        <dbReference type="ARBA" id="ARBA00002264"/>
    </source>
</evidence>
<evidence type="ECO:0000313" key="14">
    <source>
        <dbReference type="EMBL" id="RKF19552.1"/>
    </source>
</evidence>
<dbReference type="SUPFAM" id="SSF160964">
    <property type="entry name" value="MalF N-terminal region-like"/>
    <property type="match status" value="1"/>
</dbReference>
<evidence type="ECO:0000259" key="13">
    <source>
        <dbReference type="PROSITE" id="PS50928"/>
    </source>
</evidence>
<comment type="function">
    <text evidence="1 12">Part of the ABC transporter complex MalEFGK involved in maltose/maltodextrin import. Probably responsible for the translocation of the substrate across the membrane.</text>
</comment>
<keyword evidence="15" id="KW-1185">Reference proteome</keyword>
<dbReference type="InterPro" id="IPR029345">
    <property type="entry name" value="MalF_P2"/>
</dbReference>
<keyword evidence="6 12" id="KW-0997">Cell inner membrane</keyword>
<dbReference type="EMBL" id="RAQO01000004">
    <property type="protein sequence ID" value="RKF19552.1"/>
    <property type="molecule type" value="Genomic_DNA"/>
</dbReference>
<dbReference type="Pfam" id="PF14785">
    <property type="entry name" value="MalF_P2"/>
    <property type="match status" value="1"/>
</dbReference>
<dbReference type="GO" id="GO:0015423">
    <property type="term" value="F:ABC-type maltose transporter activity"/>
    <property type="evidence" value="ECO:0007669"/>
    <property type="project" value="TreeGrafter"/>
</dbReference>
<dbReference type="Gene3D" id="3.10.650.10">
    <property type="entry name" value="MalF N-terminal region-like"/>
    <property type="match status" value="1"/>
</dbReference>
<keyword evidence="7 12" id="KW-0762">Sugar transport</keyword>
<feature type="transmembrane region" description="Helical" evidence="11">
    <location>
        <begin position="42"/>
        <end position="60"/>
    </location>
</feature>
<feature type="transmembrane region" description="Helical" evidence="11">
    <location>
        <begin position="506"/>
        <end position="528"/>
    </location>
</feature>
<dbReference type="Gene3D" id="2.40.430.10">
    <property type="entry name" value="D-maltodextrin-binding protein, MBP"/>
    <property type="match status" value="1"/>
</dbReference>
<dbReference type="Gene3D" id="1.10.3720.10">
    <property type="entry name" value="MetI-like"/>
    <property type="match status" value="1"/>
</dbReference>
<gene>
    <name evidence="14" type="primary">malF</name>
    <name evidence="14" type="ORF">DBZ36_03550</name>
</gene>
<dbReference type="PANTHER" id="PTHR47314">
    <property type="entry name" value="MALTOSE/MALTODEXTRIN TRANSPORT SYSTEM PERMEASE PROTEIN MALF"/>
    <property type="match status" value="1"/>
</dbReference>
<comment type="subcellular location">
    <subcellularLocation>
        <location evidence="2 12">Cell inner membrane</location>
        <topology evidence="2 12">Multi-pass membrane protein</topology>
    </subcellularLocation>
    <subcellularLocation>
        <location evidence="11">Cell membrane</location>
        <topology evidence="11">Multi-pass membrane protein</topology>
    </subcellularLocation>
</comment>
<dbReference type="NCBIfam" id="NF008232">
    <property type="entry name" value="PRK10999.1"/>
    <property type="match status" value="1"/>
</dbReference>
<dbReference type="PROSITE" id="PS50928">
    <property type="entry name" value="ABC_TM1"/>
    <property type="match status" value="1"/>
</dbReference>
<keyword evidence="9 11" id="KW-1133">Transmembrane helix</keyword>
<dbReference type="GO" id="GO:0042956">
    <property type="term" value="P:maltodextrin transmembrane transport"/>
    <property type="evidence" value="ECO:0007669"/>
    <property type="project" value="TreeGrafter"/>
</dbReference>
<dbReference type="InterPro" id="IPR035906">
    <property type="entry name" value="MetI-like_sf"/>
</dbReference>
<evidence type="ECO:0000256" key="2">
    <source>
        <dbReference type="ARBA" id="ARBA00004429"/>
    </source>
</evidence>
<evidence type="ECO:0000256" key="7">
    <source>
        <dbReference type="ARBA" id="ARBA00022597"/>
    </source>
</evidence>
<evidence type="ECO:0000313" key="15">
    <source>
        <dbReference type="Proteomes" id="UP000286482"/>
    </source>
</evidence>
<dbReference type="PANTHER" id="PTHR47314:SF1">
    <property type="entry name" value="MALTOSE_MALTODEXTRIN TRANSPORT SYSTEM PERMEASE PROTEIN MALF"/>
    <property type="match status" value="1"/>
</dbReference>
<feature type="domain" description="ABC transmembrane type-1" evidence="13">
    <location>
        <begin position="303"/>
        <end position="527"/>
    </location>
</feature>
<keyword evidence="5" id="KW-1003">Cell membrane</keyword>
<dbReference type="Gene3D" id="1.20.58.370">
    <property type="entry name" value="MalF N-terminal region-like"/>
    <property type="match status" value="1"/>
</dbReference>
<sequence length="536" mass="58836">MGLSASKQPPAKLSIWLKVLLIALVVVLNGYAIIAMYANGEFAFALLTLVIVASGVYVFTSKKTYAHRYIFPGIAGMVVFIIFPLVYTIGISFTNYSATNLLTFNQVLQQFESKTYTDDSGAFKFGLYQRGEDFEIIVEQGELLYSTGPIELDSQSAVSIAHELSVLNAKPSEKPLAIKAVIQNKDALDKLILVTPNEQELVRKGLREFAGIKPLFTPLLQDGQSSYSLPNGETITSEFAKLNVKDGRILIPNMETGYFQYLDDQGELTGRGLKPGFTVGVGWEHFKRVLTDEGIKQPFVQIFVWTVIFATCAVVFTLAIGMLLACLVQWEELKGRAIYRVLLILPYAVPAFISILVFKGLFNQNFGEINMILGNLFGISPAWFTDPVLAKSMILIVNTWLGYPYMMILCMGMLKSIPDDLYEASAMDGAGPITNFFNITVPLLMKPLAPLLIASFAFNFNNFVLIDLLTGGLPDIIGASTPAGETDLLVSYTYRIAFQGDGGNNYGLASAIATLIFLVVGALALLNLRIMKKNAN</sequence>